<sequence>MAISSAAIYLMISAVIPLLYAEWISWPNEIIKKPEPYYYELQDALNRSLKYIIATGLGLSLFSLGMTLIVPLFGYLSWGATGVILMWLRHGREQLKLKFQELMMKEAIAKGVELGMKKAKES</sequence>
<reference evidence="4 6" key="3">
    <citation type="submission" date="2016-10" db="EMBL/GenBank/DDBJ databases">
        <authorList>
            <person name="de Groot N.N."/>
        </authorList>
    </citation>
    <scope>NUCLEOTIDE SEQUENCE [LARGE SCALE GENOMIC DNA]</scope>
    <source>
        <strain evidence="4 6">OGL-20</strain>
    </source>
</reference>
<evidence type="ECO:0000313" key="3">
    <source>
        <dbReference type="EMBL" id="KQH82127.1"/>
    </source>
</evidence>
<dbReference type="Proteomes" id="UP000051862">
    <property type="component" value="Unassembled WGS sequence"/>
</dbReference>
<feature type="transmembrane region" description="Helical" evidence="1">
    <location>
        <begin position="72"/>
        <end position="88"/>
    </location>
</feature>
<dbReference type="Proteomes" id="UP000182125">
    <property type="component" value="Unassembled WGS sequence"/>
</dbReference>
<proteinExistence type="predicted"/>
<keyword evidence="1" id="KW-0812">Transmembrane</keyword>
<evidence type="ECO:0000256" key="1">
    <source>
        <dbReference type="SAM" id="Phobius"/>
    </source>
</evidence>
<dbReference type="OrthoDB" id="102666at2157"/>
<evidence type="ECO:0000313" key="7">
    <source>
        <dbReference type="Proteomes" id="UP000250136"/>
    </source>
</evidence>
<keyword evidence="1" id="KW-1133">Transmembrane helix</keyword>
<dbReference type="EMBL" id="CP015105">
    <property type="protein sequence ID" value="ASJ11793.1"/>
    <property type="molecule type" value="Genomic_DNA"/>
</dbReference>
<evidence type="ECO:0000313" key="6">
    <source>
        <dbReference type="Proteomes" id="UP000182125"/>
    </source>
</evidence>
<feature type="transmembrane region" description="Helical" evidence="1">
    <location>
        <begin position="6"/>
        <end position="27"/>
    </location>
</feature>
<dbReference type="GeneID" id="33333218"/>
<dbReference type="AlphaFoldDB" id="A0A0Q2MR04"/>
<evidence type="ECO:0000313" key="4">
    <source>
        <dbReference type="EMBL" id="SEW13721.1"/>
    </source>
</evidence>
<gene>
    <name evidence="2" type="ORF">A3L14_02310</name>
    <name evidence="3" type="ORF">AMR53_07245</name>
    <name evidence="4" type="ORF">SAMN05216170_1818</name>
</gene>
<evidence type="ECO:0000313" key="2">
    <source>
        <dbReference type="EMBL" id="ASJ11793.1"/>
    </source>
</evidence>
<dbReference type="RefSeq" id="WP_055429618.1">
    <property type="nucleotide sequence ID" value="NZ_CP015105.1"/>
</dbReference>
<reference evidence="2 7" key="2">
    <citation type="submission" date="2016-04" db="EMBL/GenBank/DDBJ databases">
        <title>Complete genome sequence of Thermococcus thioreducens type strain OGL-20P.</title>
        <authorList>
            <person name="Oger P.M."/>
        </authorList>
    </citation>
    <scope>NUCLEOTIDE SEQUENCE [LARGE SCALE GENOMIC DNA]</scope>
    <source>
        <strain evidence="2 7">OGL-20P</strain>
    </source>
</reference>
<accession>A0A0Q2MR04</accession>
<protein>
    <submittedName>
        <fullName evidence="3">Uncharacterized protein</fullName>
    </submittedName>
</protein>
<dbReference type="STRING" id="277988.SAMN05216170_1818"/>
<dbReference type="KEGG" id="ttd:A3L14_02310"/>
<name>A0A0Q2MR04_9EURY</name>
<dbReference type="Proteomes" id="UP000250136">
    <property type="component" value="Chromosome"/>
</dbReference>
<keyword evidence="7" id="KW-1185">Reference proteome</keyword>
<dbReference type="PATRIC" id="fig|277988.4.peg.1527"/>
<evidence type="ECO:0000313" key="5">
    <source>
        <dbReference type="Proteomes" id="UP000051862"/>
    </source>
</evidence>
<dbReference type="EMBL" id="LIXN01000011">
    <property type="protein sequence ID" value="KQH82127.1"/>
    <property type="molecule type" value="Genomic_DNA"/>
</dbReference>
<reference evidence="3 5" key="1">
    <citation type="submission" date="2015-08" db="EMBL/GenBank/DDBJ databases">
        <title>Thermococcus thioreducens DSM 14981 genome sequencing.</title>
        <authorList>
            <person name="Hong S.-J."/>
            <person name="Kim M.-C."/>
            <person name="Shin J.-H."/>
        </authorList>
    </citation>
    <scope>NUCLEOTIDE SEQUENCE [LARGE SCALE GENOMIC DNA]</scope>
    <source>
        <strain evidence="3 5">DSM 14981</strain>
    </source>
</reference>
<organism evidence="3 5">
    <name type="scientific">Thermococcus thioreducens</name>
    <dbReference type="NCBI Taxonomy" id="277988"/>
    <lineage>
        <taxon>Archaea</taxon>
        <taxon>Methanobacteriati</taxon>
        <taxon>Methanobacteriota</taxon>
        <taxon>Thermococci</taxon>
        <taxon>Thermococcales</taxon>
        <taxon>Thermococcaceae</taxon>
        <taxon>Thermococcus</taxon>
    </lineage>
</organism>
<dbReference type="EMBL" id="FOIW01000002">
    <property type="protein sequence ID" value="SEW13721.1"/>
    <property type="molecule type" value="Genomic_DNA"/>
</dbReference>
<keyword evidence="1" id="KW-0472">Membrane</keyword>